<reference evidence="1" key="1">
    <citation type="submission" date="2022-10" db="EMBL/GenBank/DDBJ databases">
        <title>Culturing micro-colonial fungi from biological soil crusts in the Mojave desert and describing Neophaeococcomyces mojavensis, and introducing the new genera and species Taxawa tesnikishii.</title>
        <authorList>
            <person name="Kurbessoian T."/>
            <person name="Stajich J.E."/>
        </authorList>
    </citation>
    <scope>NUCLEOTIDE SEQUENCE</scope>
    <source>
        <strain evidence="1">JES_112</strain>
    </source>
</reference>
<sequence length="389" mass="43455">MGKDHWQLPATDTLVIRDTPAAGRAVFARTDNLPGTHILSTSTELSPIAHVIFRPYRKEVCTQCFLYNRGREWKIRDATVGTAFCTIQCEASWRAANDEICLEASRAVETLIKTSHKRRSKHDVEEETTSRPLDGTSPRVDKISSEWSAAERLGESVVRARRTTKPTKTSRAILRSASEFMPDPDILTYALCGVLSAYKAQELSAKMAPDAHIAPTSAAELLPSLYQLTPDDRVFMSSPTAASPLEDYVLAYLMLLAVLPMPLLHLVSIDLIVNLASRASHNAFSIRPEGITDGDQSGEFLGWGVWPEASFFNHSCRPNVTKERKGRIWLFRINTTDLIASGQQLCITYLGGDERDLDVHERRKRLQEQWGFVCQCDRCTEESGETGLE</sequence>
<dbReference type="EMBL" id="JAPDRQ010000078">
    <property type="protein sequence ID" value="KAJ9656395.1"/>
    <property type="molecule type" value="Genomic_DNA"/>
</dbReference>
<accession>A0ACC3A7A2</accession>
<name>A0ACC3A7A2_9EURO</name>
<dbReference type="Proteomes" id="UP001172386">
    <property type="component" value="Unassembled WGS sequence"/>
</dbReference>
<comment type="caution">
    <text evidence="1">The sequence shown here is derived from an EMBL/GenBank/DDBJ whole genome shotgun (WGS) entry which is preliminary data.</text>
</comment>
<gene>
    <name evidence="1" type="primary">SET6</name>
    <name evidence="1" type="ORF">H2198_004973</name>
</gene>
<evidence type="ECO:0000313" key="1">
    <source>
        <dbReference type="EMBL" id="KAJ9656395.1"/>
    </source>
</evidence>
<proteinExistence type="predicted"/>
<evidence type="ECO:0000313" key="2">
    <source>
        <dbReference type="Proteomes" id="UP001172386"/>
    </source>
</evidence>
<protein>
    <submittedName>
        <fullName evidence="1">Histone-lysine N-methyltransferase set-6</fullName>
    </submittedName>
</protein>
<keyword evidence="2" id="KW-1185">Reference proteome</keyword>
<organism evidence="1 2">
    <name type="scientific">Neophaeococcomyces mojaviensis</name>
    <dbReference type="NCBI Taxonomy" id="3383035"/>
    <lineage>
        <taxon>Eukaryota</taxon>
        <taxon>Fungi</taxon>
        <taxon>Dikarya</taxon>
        <taxon>Ascomycota</taxon>
        <taxon>Pezizomycotina</taxon>
        <taxon>Eurotiomycetes</taxon>
        <taxon>Chaetothyriomycetidae</taxon>
        <taxon>Chaetothyriales</taxon>
        <taxon>Chaetothyriales incertae sedis</taxon>
        <taxon>Neophaeococcomyces</taxon>
    </lineage>
</organism>